<dbReference type="RefSeq" id="WP_082189651.1">
    <property type="nucleotide sequence ID" value="NZ_DF968183.1"/>
</dbReference>
<dbReference type="Pfam" id="PF10043">
    <property type="entry name" value="DUF2279"/>
    <property type="match status" value="1"/>
</dbReference>
<dbReference type="OrthoDB" id="9803535at2"/>
<evidence type="ECO:0000313" key="1">
    <source>
        <dbReference type="EMBL" id="GAP44757.1"/>
    </source>
</evidence>
<keyword evidence="2" id="KW-1185">Reference proteome</keyword>
<protein>
    <recommendedName>
        <fullName evidence="3">DUF2279 domain-containing protein</fullName>
    </recommendedName>
</protein>
<dbReference type="STRING" id="1678841.TBC1_12568"/>
<name>A0A0S7BV03_9BACT</name>
<dbReference type="AlphaFoldDB" id="A0A0S7BV03"/>
<evidence type="ECO:0008006" key="3">
    <source>
        <dbReference type="Google" id="ProtNLM"/>
    </source>
</evidence>
<accession>A0A0S7BV03</accession>
<dbReference type="PATRIC" id="fig|1678841.3.peg.3292"/>
<proteinExistence type="predicted"/>
<gene>
    <name evidence="1" type="ORF">TBC1_12568</name>
</gene>
<dbReference type="Proteomes" id="UP000053091">
    <property type="component" value="Unassembled WGS sequence"/>
</dbReference>
<sequence>MYIRLRGAYALLFLLLLLPFIIIAQKPAQQHSNPDTTESNTINKARINGLLIGGGLAYAGSMTGLYHLWFKNYPQSSFHFINDNHEWLQMDKAGHATSSYYIGLLGNEALRWAGFNNKKAAWYGGSMGFAYLTVIEILDGFSAGWGASSGDLIANSLGSAAFISQQLIWEEQRILMKWSFHMTGYAKYRPDLLGRSFTERALKDYNGQTIWLSANIRSFLKNERRFPGWLNIAFGYGAEGMIGANSNPAFHNDEPVPGFDRYRQFYISPDIDLTRIRTKSPLLNKTLKTFGFLKIPLPALEFSSKGVKFHPLYF</sequence>
<dbReference type="InterPro" id="IPR018736">
    <property type="entry name" value="DUF2279_periplasmic_lipo"/>
</dbReference>
<organism evidence="1">
    <name type="scientific">Lentimicrobium saccharophilum</name>
    <dbReference type="NCBI Taxonomy" id="1678841"/>
    <lineage>
        <taxon>Bacteria</taxon>
        <taxon>Pseudomonadati</taxon>
        <taxon>Bacteroidota</taxon>
        <taxon>Bacteroidia</taxon>
        <taxon>Bacteroidales</taxon>
        <taxon>Lentimicrobiaceae</taxon>
        <taxon>Lentimicrobium</taxon>
    </lineage>
</organism>
<reference evidence="1" key="1">
    <citation type="journal article" date="2015" name="Genome Announc.">
        <title>Draft Genome Sequence of Bacteroidales Strain TBC1, a Novel Isolate from a Methanogenic Wastewater Treatment System.</title>
        <authorList>
            <person name="Tourlousse D.M."/>
            <person name="Matsuura N."/>
            <person name="Sun L."/>
            <person name="Toyonaga M."/>
            <person name="Kuroda K."/>
            <person name="Ohashi A."/>
            <person name="Cruz R."/>
            <person name="Yamaguchi T."/>
            <person name="Sekiguchi Y."/>
        </authorList>
    </citation>
    <scope>NUCLEOTIDE SEQUENCE [LARGE SCALE GENOMIC DNA]</scope>
    <source>
        <strain evidence="1">TBC1</strain>
    </source>
</reference>
<dbReference type="EMBL" id="DF968183">
    <property type="protein sequence ID" value="GAP44757.1"/>
    <property type="molecule type" value="Genomic_DNA"/>
</dbReference>
<evidence type="ECO:0000313" key="2">
    <source>
        <dbReference type="Proteomes" id="UP000053091"/>
    </source>
</evidence>